<keyword evidence="4" id="KW-1185">Reference proteome</keyword>
<dbReference type="InterPro" id="IPR016130">
    <property type="entry name" value="Tyr_Pase_AS"/>
</dbReference>
<dbReference type="SMART" id="SM00450">
    <property type="entry name" value="RHOD"/>
    <property type="match status" value="1"/>
</dbReference>
<dbReference type="SUPFAM" id="SSF52540">
    <property type="entry name" value="P-loop containing nucleoside triphosphate hydrolases"/>
    <property type="match status" value="1"/>
</dbReference>
<dbReference type="GO" id="GO:0043828">
    <property type="term" value="F:tRNA 2-selenouridine synthase activity"/>
    <property type="evidence" value="ECO:0007669"/>
    <property type="project" value="InterPro"/>
</dbReference>
<feature type="domain" description="Rhodanese" evidence="2">
    <location>
        <begin position="13"/>
        <end position="134"/>
    </location>
</feature>
<proteinExistence type="predicted"/>
<dbReference type="Gene3D" id="3.40.250.10">
    <property type="entry name" value="Rhodanese-like domain"/>
    <property type="match status" value="1"/>
</dbReference>
<comment type="caution">
    <text evidence="3">The sequence shown here is derived from an EMBL/GenBank/DDBJ whole genome shotgun (WGS) entry which is preliminary data.</text>
</comment>
<evidence type="ECO:0000313" key="3">
    <source>
        <dbReference type="EMBL" id="NDK54754.1"/>
    </source>
</evidence>
<dbReference type="NCBIfam" id="NF008750">
    <property type="entry name" value="PRK11784.1-2"/>
    <property type="match status" value="1"/>
</dbReference>
<dbReference type="PANTHER" id="PTHR30401">
    <property type="entry name" value="TRNA 2-SELENOURIDINE SYNTHASE"/>
    <property type="match status" value="1"/>
</dbReference>
<evidence type="ECO:0000313" key="4">
    <source>
        <dbReference type="Proteomes" id="UP000478546"/>
    </source>
</evidence>
<dbReference type="Pfam" id="PF00581">
    <property type="entry name" value="Rhodanese"/>
    <property type="match status" value="1"/>
</dbReference>
<dbReference type="EMBL" id="JAAEAA010000002">
    <property type="protein sequence ID" value="NDK54754.1"/>
    <property type="molecule type" value="Genomic_DNA"/>
</dbReference>
<dbReference type="Proteomes" id="UP000478546">
    <property type="component" value="Unassembled WGS sequence"/>
</dbReference>
<protein>
    <submittedName>
        <fullName evidence="3">tRNA 2-selenouridine(34) synthase MnmH</fullName>
    </submittedName>
</protein>
<dbReference type="NCBIfam" id="TIGR03167">
    <property type="entry name" value="tRNA_sel_U_synt"/>
    <property type="match status" value="1"/>
</dbReference>
<sequence>MINSITIDEFLQKAEKLPVLDARAPKEYEAGHILQAQSFPIFTDEERAIVGTSYKQQGHDPAVLLGLDLFGPKMSQFVKEATKIAPDKEVLLHCWRGGMRSGAMAWLLSFSGFKVHLLQGGYKAYRHFIQEQFAKPRSIVVLSGFTGSGKTDILPYLQKLGQQTIDLEGLANHKGSSFGSIGMPAQPTTEHFENLLGSELMKLDADKPLWLEDESITIGRVTLPHTFYTAMQEQPTIVIDVAKPLRVQKLAHEYCRTDKTILEAAILRIKKRLGGLATQEALDAIATGDMEKMVEIALTYYDKAYHFQLNPKKQVFTLPLQTIDPEENAQQILTFAKTNNLL</sequence>
<dbReference type="PROSITE" id="PS00383">
    <property type="entry name" value="TYR_PHOSPHATASE_1"/>
    <property type="match status" value="1"/>
</dbReference>
<dbReference type="SUPFAM" id="SSF52821">
    <property type="entry name" value="Rhodanese/Cell cycle control phosphatase"/>
    <property type="match status" value="1"/>
</dbReference>
<dbReference type="PROSITE" id="PS50206">
    <property type="entry name" value="RHODANESE_3"/>
    <property type="match status" value="1"/>
</dbReference>
<dbReference type="Pfam" id="PF26341">
    <property type="entry name" value="AAA_SelU"/>
    <property type="match status" value="1"/>
</dbReference>
<dbReference type="InterPro" id="IPR036873">
    <property type="entry name" value="Rhodanese-like_dom_sf"/>
</dbReference>
<organism evidence="3 4">
    <name type="scientific">Pontibacter fetidus</name>
    <dbReference type="NCBI Taxonomy" id="2700082"/>
    <lineage>
        <taxon>Bacteria</taxon>
        <taxon>Pseudomonadati</taxon>
        <taxon>Bacteroidota</taxon>
        <taxon>Cytophagia</taxon>
        <taxon>Cytophagales</taxon>
        <taxon>Hymenobacteraceae</taxon>
        <taxon>Pontibacter</taxon>
    </lineage>
</organism>
<accession>A0A6B2H6S0</accession>
<dbReference type="InterPro" id="IPR058840">
    <property type="entry name" value="AAA_SelU"/>
</dbReference>
<dbReference type="InterPro" id="IPR017582">
    <property type="entry name" value="SelU"/>
</dbReference>
<name>A0A6B2H6S0_9BACT</name>
<reference evidence="3 4" key="1">
    <citation type="submission" date="2020-01" db="EMBL/GenBank/DDBJ databases">
        <authorList>
            <person name="Kim M.K."/>
        </authorList>
    </citation>
    <scope>NUCLEOTIDE SEQUENCE [LARGE SCALE GENOMIC DNA]</scope>
    <source>
        <strain evidence="3 4">BT213</strain>
    </source>
</reference>
<evidence type="ECO:0000259" key="2">
    <source>
        <dbReference type="PROSITE" id="PS50206"/>
    </source>
</evidence>
<dbReference type="InterPro" id="IPR001763">
    <property type="entry name" value="Rhodanese-like_dom"/>
</dbReference>
<dbReference type="PANTHER" id="PTHR30401:SF0">
    <property type="entry name" value="TRNA 2-SELENOURIDINE SYNTHASE"/>
    <property type="match status" value="1"/>
</dbReference>
<dbReference type="AlphaFoldDB" id="A0A6B2H6S0"/>
<keyword evidence="1" id="KW-0711">Selenium</keyword>
<dbReference type="RefSeq" id="WP_162344798.1">
    <property type="nucleotide sequence ID" value="NZ_JAAEAA010000002.1"/>
</dbReference>
<gene>
    <name evidence="3" type="primary">mnmH</name>
    <name evidence="3" type="ORF">GWO68_02380</name>
</gene>
<dbReference type="InterPro" id="IPR027417">
    <property type="entry name" value="P-loop_NTPase"/>
</dbReference>
<dbReference type="GO" id="GO:0002098">
    <property type="term" value="P:tRNA wobble uridine modification"/>
    <property type="evidence" value="ECO:0007669"/>
    <property type="project" value="InterPro"/>
</dbReference>
<evidence type="ECO:0000256" key="1">
    <source>
        <dbReference type="ARBA" id="ARBA00023266"/>
    </source>
</evidence>